<organism evidence="1 2">
    <name type="scientific">Nephila pilipes</name>
    <name type="common">Giant wood spider</name>
    <name type="synonym">Nephila maculata</name>
    <dbReference type="NCBI Taxonomy" id="299642"/>
    <lineage>
        <taxon>Eukaryota</taxon>
        <taxon>Metazoa</taxon>
        <taxon>Ecdysozoa</taxon>
        <taxon>Arthropoda</taxon>
        <taxon>Chelicerata</taxon>
        <taxon>Arachnida</taxon>
        <taxon>Araneae</taxon>
        <taxon>Araneomorphae</taxon>
        <taxon>Entelegynae</taxon>
        <taxon>Araneoidea</taxon>
        <taxon>Nephilidae</taxon>
        <taxon>Nephila</taxon>
    </lineage>
</organism>
<proteinExistence type="predicted"/>
<evidence type="ECO:0000313" key="1">
    <source>
        <dbReference type="EMBL" id="GFU17153.1"/>
    </source>
</evidence>
<evidence type="ECO:0000313" key="2">
    <source>
        <dbReference type="Proteomes" id="UP000887013"/>
    </source>
</evidence>
<accession>A0A8X6QB68</accession>
<gene>
    <name evidence="1" type="ORF">NPIL_419691</name>
</gene>
<name>A0A8X6QB68_NEPPI</name>
<protein>
    <submittedName>
        <fullName evidence="1">Uncharacterized protein</fullName>
    </submittedName>
</protein>
<comment type="caution">
    <text evidence="1">The sequence shown here is derived from an EMBL/GenBank/DDBJ whole genome shotgun (WGS) entry which is preliminary data.</text>
</comment>
<keyword evidence="2" id="KW-1185">Reference proteome</keyword>
<dbReference type="EMBL" id="BMAW01079880">
    <property type="protein sequence ID" value="GFU17153.1"/>
    <property type="molecule type" value="Genomic_DNA"/>
</dbReference>
<dbReference type="AlphaFoldDB" id="A0A8X6QB68"/>
<dbReference type="Proteomes" id="UP000887013">
    <property type="component" value="Unassembled WGS sequence"/>
</dbReference>
<sequence length="113" mass="13365">MTEFMDFLLEFRQQLNRLEPSEIVPLISYQDRILIQFRQLLPDQDQPSGQNAANPRLYLWVHAAWEAHGHQTISRKLKLNQMVLDSIYGDKWPNTIFPTQFPDNSALYLQNLH</sequence>
<reference evidence="1" key="1">
    <citation type="submission" date="2020-08" db="EMBL/GenBank/DDBJ databases">
        <title>Multicomponent nature underlies the extraordinary mechanical properties of spider dragline silk.</title>
        <authorList>
            <person name="Kono N."/>
            <person name="Nakamura H."/>
            <person name="Mori M."/>
            <person name="Yoshida Y."/>
            <person name="Ohtoshi R."/>
            <person name="Malay A.D."/>
            <person name="Moran D.A.P."/>
            <person name="Tomita M."/>
            <person name="Numata K."/>
            <person name="Arakawa K."/>
        </authorList>
    </citation>
    <scope>NUCLEOTIDE SEQUENCE</scope>
</reference>